<sequence length="399" mass="46546">MFVDVTLKDLIDLNVFDGMKLIAGEKGLSRKISSCGILDYELDRSLKDRYIHSNFQEHQFALTTFLYAKDEEYLINDAIKYLVNKKASGLAIKNVYRLTIHDSVLRYAESMDFPIFLIDSTMYFENIIISIKDSIELLGNLHYGQTKIDTILYKSLDPDHIRQHALQLNPSLKNNYFIIYFYVQGHLDNQQFFKIQTSFKNSKLNSPSNSLFRYNNGFLLLYSNDFIDSHDQDILFKEIVQTLLEPNIKFAIGVSDLHYRIEEIKQAMHEAFYAALLHHLGNSELLKYKEIGTFKTIFPFAQTEPMQRFSKHYLNPLRDFDAENTLLLFDTLTQFIMCNGNLHELSKKLSLHENTLRYRLDRVAQLTGLNFKKPEHYEQLSLAVKIHICSELLSEFGVV</sequence>
<reference evidence="3 4" key="1">
    <citation type="journal article" date="2013" name="J. Microbiol.">
        <title>Lysinibacillus chungkukjangi sp. nov., isolated from Chungkukjang, Korean fermented soybean food.</title>
        <authorList>
            <person name="Kim S.J."/>
            <person name="Jang Y.H."/>
            <person name="Hamada M."/>
            <person name="Ahn J.H."/>
            <person name="Weon H.Y."/>
            <person name="Suzuki K."/>
            <person name="Whang K.S."/>
            <person name="Kwon S.W."/>
        </authorList>
    </citation>
    <scope>NUCLEOTIDE SEQUENCE [LARGE SCALE GENOMIC DNA]</scope>
    <source>
        <strain evidence="3 4">MCCC 1A12701</strain>
    </source>
</reference>
<evidence type="ECO:0000313" key="4">
    <source>
        <dbReference type="Proteomes" id="UP000274033"/>
    </source>
</evidence>
<dbReference type="InterPro" id="IPR025736">
    <property type="entry name" value="PucR_C-HTH_dom"/>
</dbReference>
<feature type="domain" description="PucR C-terminal helix-turn-helix" evidence="2">
    <location>
        <begin position="328"/>
        <end position="386"/>
    </location>
</feature>
<proteinExistence type="predicted"/>
<comment type="caution">
    <text evidence="3">The sequence shown here is derived from an EMBL/GenBank/DDBJ whole genome shotgun (WGS) entry which is preliminary data.</text>
</comment>
<dbReference type="Pfam" id="PF13556">
    <property type="entry name" value="HTH_30"/>
    <property type="match status" value="1"/>
</dbReference>
<gene>
    <name evidence="3" type="ORF">EBB45_11465</name>
</gene>
<dbReference type="Pfam" id="PF07905">
    <property type="entry name" value="PucR"/>
    <property type="match status" value="1"/>
</dbReference>
<dbReference type="PANTHER" id="PTHR33744:SF1">
    <property type="entry name" value="DNA-BINDING TRANSCRIPTIONAL ACTIVATOR ADER"/>
    <property type="match status" value="1"/>
</dbReference>
<accession>A0A3N9UDX0</accession>
<name>A0A3N9UDX0_9BACI</name>
<dbReference type="PANTHER" id="PTHR33744">
    <property type="entry name" value="CARBOHYDRATE DIACID REGULATOR"/>
    <property type="match status" value="1"/>
</dbReference>
<dbReference type="EMBL" id="RRCT01000009">
    <property type="protein sequence ID" value="RQW74499.1"/>
    <property type="molecule type" value="Genomic_DNA"/>
</dbReference>
<keyword evidence="4" id="KW-1185">Reference proteome</keyword>
<protein>
    <submittedName>
        <fullName evidence="3">PucR family transcriptional regulator</fullName>
    </submittedName>
</protein>
<dbReference type="InterPro" id="IPR012914">
    <property type="entry name" value="PucR_dom"/>
</dbReference>
<dbReference type="InterPro" id="IPR051448">
    <property type="entry name" value="CdaR-like_regulators"/>
</dbReference>
<dbReference type="Gene3D" id="1.10.10.2840">
    <property type="entry name" value="PucR C-terminal helix-turn-helix domain"/>
    <property type="match status" value="1"/>
</dbReference>
<dbReference type="InterPro" id="IPR042070">
    <property type="entry name" value="PucR_C-HTH_sf"/>
</dbReference>
<evidence type="ECO:0000259" key="1">
    <source>
        <dbReference type="Pfam" id="PF07905"/>
    </source>
</evidence>
<evidence type="ECO:0000259" key="2">
    <source>
        <dbReference type="Pfam" id="PF13556"/>
    </source>
</evidence>
<dbReference type="AlphaFoldDB" id="A0A3N9UDX0"/>
<evidence type="ECO:0000313" key="3">
    <source>
        <dbReference type="EMBL" id="RQW74499.1"/>
    </source>
</evidence>
<feature type="domain" description="Purine catabolism PurC-like" evidence="1">
    <location>
        <begin position="9"/>
        <end position="134"/>
    </location>
</feature>
<dbReference type="Proteomes" id="UP000274033">
    <property type="component" value="Unassembled WGS sequence"/>
</dbReference>
<organism evidence="3 4">
    <name type="scientific">Lysinibacillus composti</name>
    <dbReference type="NCBI Taxonomy" id="720633"/>
    <lineage>
        <taxon>Bacteria</taxon>
        <taxon>Bacillati</taxon>
        <taxon>Bacillota</taxon>
        <taxon>Bacilli</taxon>
        <taxon>Bacillales</taxon>
        <taxon>Bacillaceae</taxon>
        <taxon>Lysinibacillus</taxon>
    </lineage>
</organism>